<reference evidence="4 5" key="1">
    <citation type="journal article" date="2014" name="Int. J. Syst. Evol. Microbiol.">
        <title>Sneathiella chungangensis sp. nov., isolated from a marine sand, and emended description of the genus Sneathiella.</title>
        <authorList>
            <person name="Siamphan C."/>
            <person name="Kim H."/>
            <person name="Lee J.S."/>
            <person name="Kim W."/>
        </authorList>
    </citation>
    <scope>NUCLEOTIDE SEQUENCE [LARGE SCALE GENOMIC DNA]</scope>
    <source>
        <strain evidence="4 5">KCTC 32476</strain>
    </source>
</reference>
<gene>
    <name evidence="4" type="ORF">GQF03_06460</name>
</gene>
<dbReference type="RefSeq" id="WP_161338392.1">
    <property type="nucleotide sequence ID" value="NZ_JBHSDG010000006.1"/>
</dbReference>
<dbReference type="Proteomes" id="UP000445696">
    <property type="component" value="Unassembled WGS sequence"/>
</dbReference>
<dbReference type="PROSITE" id="PS51014">
    <property type="entry name" value="COBK_CBIJ"/>
    <property type="match status" value="1"/>
</dbReference>
<proteinExistence type="predicted"/>
<name>A0A845MDB3_9PROT</name>
<dbReference type="Pfam" id="PF02571">
    <property type="entry name" value="CbiJ"/>
    <property type="match status" value="1"/>
</dbReference>
<evidence type="ECO:0000256" key="3">
    <source>
        <dbReference type="ARBA" id="ARBA00023002"/>
    </source>
</evidence>
<dbReference type="PANTHER" id="PTHR36925:SF1">
    <property type="entry name" value="COBALT-PRECORRIN-6A REDUCTASE"/>
    <property type="match status" value="1"/>
</dbReference>
<dbReference type="PANTHER" id="PTHR36925">
    <property type="entry name" value="COBALT-PRECORRIN-6A REDUCTASE"/>
    <property type="match status" value="1"/>
</dbReference>
<sequence length="247" mass="26545">MNRVKKILLIGGTEEAARLNQALVERADVDLITSLAGRTRNPAPLAGTILTGGFGGVSGLEDFIRGHHIDLVIDASHPFAETITQNAYSACKKSDVPYFRYQRPAWTPKTGDRWLHANTVRDAAAATDGFGRIFLTIGRQDLAPFETLSAKHFLIRSIEPISFNPPSSTVEAVQARGPFSFSDETDLLSAKKIDLLVTKNSGGAATYAKIEAARNLGIAVVMIDRPEVPACPVFGSIDRLLAAAGMV</sequence>
<organism evidence="4 5">
    <name type="scientific">Sneathiella chungangensis</name>
    <dbReference type="NCBI Taxonomy" id="1418234"/>
    <lineage>
        <taxon>Bacteria</taxon>
        <taxon>Pseudomonadati</taxon>
        <taxon>Pseudomonadota</taxon>
        <taxon>Alphaproteobacteria</taxon>
        <taxon>Sneathiellales</taxon>
        <taxon>Sneathiellaceae</taxon>
        <taxon>Sneathiella</taxon>
    </lineage>
</organism>
<evidence type="ECO:0000313" key="5">
    <source>
        <dbReference type="Proteomes" id="UP000445696"/>
    </source>
</evidence>
<dbReference type="EC" id="1.3.1.106" evidence="4"/>
<keyword evidence="2" id="KW-0169">Cobalamin biosynthesis</keyword>
<evidence type="ECO:0000256" key="1">
    <source>
        <dbReference type="ARBA" id="ARBA00004953"/>
    </source>
</evidence>
<dbReference type="UniPathway" id="UPA00148"/>
<comment type="pathway">
    <text evidence="1">Cofactor biosynthesis; adenosylcobalamin biosynthesis.</text>
</comment>
<dbReference type="AlphaFoldDB" id="A0A845MDB3"/>
<dbReference type="GO" id="GO:0016994">
    <property type="term" value="F:precorrin-6A reductase activity"/>
    <property type="evidence" value="ECO:0007669"/>
    <property type="project" value="InterPro"/>
</dbReference>
<accession>A0A845MDB3</accession>
<keyword evidence="3 4" id="KW-0560">Oxidoreductase</keyword>
<dbReference type="NCBIfam" id="TIGR00715">
    <property type="entry name" value="precor6x_red"/>
    <property type="match status" value="1"/>
</dbReference>
<dbReference type="GO" id="GO:0009236">
    <property type="term" value="P:cobalamin biosynthetic process"/>
    <property type="evidence" value="ECO:0007669"/>
    <property type="project" value="UniProtKB-UniPathway"/>
</dbReference>
<dbReference type="InterPro" id="IPR003723">
    <property type="entry name" value="Precorrin-6x_reduct"/>
</dbReference>
<keyword evidence="5" id="KW-1185">Reference proteome</keyword>
<evidence type="ECO:0000256" key="2">
    <source>
        <dbReference type="ARBA" id="ARBA00022573"/>
    </source>
</evidence>
<evidence type="ECO:0000313" key="4">
    <source>
        <dbReference type="EMBL" id="MZR21968.1"/>
    </source>
</evidence>
<dbReference type="OrthoDB" id="5183775at2"/>
<dbReference type="NCBIfam" id="NF005968">
    <property type="entry name" value="PRK08057.1-2"/>
    <property type="match status" value="1"/>
</dbReference>
<protein>
    <submittedName>
        <fullName evidence="4">Cobalt-precorrin-6A reductase</fullName>
        <ecNumber evidence="4">1.3.1.106</ecNumber>
    </submittedName>
</protein>
<dbReference type="EMBL" id="WTVA01000002">
    <property type="protein sequence ID" value="MZR21968.1"/>
    <property type="molecule type" value="Genomic_DNA"/>
</dbReference>
<comment type="caution">
    <text evidence="4">The sequence shown here is derived from an EMBL/GenBank/DDBJ whole genome shotgun (WGS) entry which is preliminary data.</text>
</comment>